<dbReference type="InterPro" id="IPR033798">
    <property type="entry name" value="LodA-like"/>
</dbReference>
<evidence type="ECO:0000259" key="3">
    <source>
        <dbReference type="Pfam" id="PF18417"/>
    </source>
</evidence>
<gene>
    <name evidence="4" type="ORF">EF878_16130</name>
</gene>
<dbReference type="Pfam" id="PF17990">
    <property type="entry name" value="LodA_N"/>
    <property type="match status" value="1"/>
</dbReference>
<dbReference type="Gene3D" id="2.40.180.10">
    <property type="entry name" value="Catalase core domain"/>
    <property type="match status" value="1"/>
</dbReference>
<reference evidence="4 5" key="1">
    <citation type="submission" date="2018-11" db="EMBL/GenBank/DDBJ databases">
        <title>Characterization of surface water Dickeya isolates.</title>
        <authorList>
            <person name="Van Gijsegem F."/>
            <person name="Pedron J."/>
        </authorList>
    </citation>
    <scope>NUCLEOTIDE SEQUENCE [LARGE SCALE GENOMIC DNA]</scope>
    <source>
        <strain evidence="4 5">FVG1-MFV-O17</strain>
    </source>
</reference>
<dbReference type="SUPFAM" id="SSF56634">
    <property type="entry name" value="Heme-dependent catalase-like"/>
    <property type="match status" value="1"/>
</dbReference>
<sequence>MRSLYDEQEKLTATCSCDDPIACLQHMFVDMTAKRRVEAGQCPARRPVFLRTHGIIKGTLTFNDDIPPALQHGLFSTPGSQHPVYVRYSSDLSDGRPDWESTIGIGIKIFNVPGTKVISDDGADTADLLLQNVPFFFVDNARQMCEFTKASFEGWGDEWVRRFAPDTNHLLDNMAKPIRSVLETQLWSVLPFQLGNHYCKYILSPGTSTFAGDPDINDPNFLATDLAARMAKGHATLDIYIQPRPDATHYGDAYLDEHFPLDRATVIWDEKIAPPIHVATILLPQQDIRQQEQEVYGDWLAFNIGRVPETNRPVGSLAEARMVVYQASADYRRSQNGQPVSEPSAPGEPQIHNPTCPFPHHKAVEQPVALSPDQIARITHVRIHPGIGVMRVGNSPSDYTLGPEVTHPARTAFGQTRDEGGAIKRQAARFRVYGYDQYGNVVAEIQQAASSQIEWSVHLANRKAQWYEFDAAMDLPATRNLTVPLRNPDVTGGDRSALCIDPGKKIITGISMQDGSFALTGNFQGTPVYLGELRTDAVGRLLVLPGHGVSASPDNKPVYVPEHPTSFNNAAGWYDDIADGPVHAKVTIGNRDFIADPAWVFSAPPNYAPDLTSWRTLDDLLRTVYIQAGMLQRPTDISFNQHIRPILERISNLQWVNKGVSAMFGADGPMNFNDPVLMRKLAFSPESSLYPDPYGELRRTVYNSFRSAFGQEQDINGWPWQYGDTYGYSDPNEAVAVDAKTYLRLPDYYDYLLSAWVKGDFIGDYTPEELRPETIDKVPLQQQPEMLDRAAMHFCLADAFHPGCEVTWPLRHASMFRAPYRIRERATGRAESDYGKTLTQTEVLRIDGPLYDQGPGGLTRWMAVPWQGDTAYCRSGYDLEYDPYLPTYWPAHVPNQVLTLIDYHTLCDTSKPLEERIAAFHNRPSWFRQLPSQNPAPEQMMYMIAHFGELGILEARPRPQDLTWLPEYLYVENLTAAKESELQEAHKIFTERYARLGFHDRLLAEAGWFSEEQRNEFATIKLRGQ</sequence>
<evidence type="ECO:0000313" key="4">
    <source>
        <dbReference type="EMBL" id="RNM04167.1"/>
    </source>
</evidence>
<dbReference type="InterPro" id="IPR041173">
    <property type="entry name" value="LodA_C"/>
</dbReference>
<organism evidence="4 5">
    <name type="scientific">Dickeya undicola</name>
    <dbReference type="NCBI Taxonomy" id="1577887"/>
    <lineage>
        <taxon>Bacteria</taxon>
        <taxon>Pseudomonadati</taxon>
        <taxon>Pseudomonadota</taxon>
        <taxon>Gammaproteobacteria</taxon>
        <taxon>Enterobacterales</taxon>
        <taxon>Pectobacteriaceae</taxon>
        <taxon>Dickeya</taxon>
    </lineage>
</organism>
<dbReference type="PANTHER" id="PTHR36195:SF4">
    <property type="entry name" value="DOMAIN PROTEIN, PUTATIVE (AFU_ORTHOLOGUE AFUA_5G01990)-RELATED"/>
    <property type="match status" value="1"/>
</dbReference>
<dbReference type="OrthoDB" id="336698at2"/>
<dbReference type="RefSeq" id="WP_123253054.1">
    <property type="nucleotide sequence ID" value="NZ_RJLR01000027.1"/>
</dbReference>
<dbReference type="PANTHER" id="PTHR36195">
    <property type="entry name" value="DOMAIN PROTEIN, PUTATIVE (AFU_ORTHOLOGUE AFUA_5G01990)-RELATED-RELATED"/>
    <property type="match status" value="1"/>
</dbReference>
<dbReference type="InterPro" id="IPR020835">
    <property type="entry name" value="Catalase_sf"/>
</dbReference>
<evidence type="ECO:0000313" key="5">
    <source>
        <dbReference type="Proteomes" id="UP000276061"/>
    </source>
</evidence>
<dbReference type="Pfam" id="PF18417">
    <property type="entry name" value="LodA_C"/>
    <property type="match status" value="1"/>
</dbReference>
<dbReference type="InterPro" id="IPR041168">
    <property type="entry name" value="LodA_N"/>
</dbReference>
<protein>
    <submittedName>
        <fullName evidence="4">Catalase</fullName>
    </submittedName>
</protein>
<feature type="domain" description="L-Lysine epsilon oxidase N-terminal" evidence="2">
    <location>
        <begin position="384"/>
        <end position="600"/>
    </location>
</feature>
<accession>A0A3N0FVK8</accession>
<evidence type="ECO:0000256" key="1">
    <source>
        <dbReference type="SAM" id="MobiDB-lite"/>
    </source>
</evidence>
<dbReference type="EMBL" id="RJLR01000027">
    <property type="protein sequence ID" value="RNM04167.1"/>
    <property type="molecule type" value="Genomic_DNA"/>
</dbReference>
<dbReference type="AlphaFoldDB" id="A0A3N0FVK8"/>
<dbReference type="Proteomes" id="UP000276061">
    <property type="component" value="Unassembled WGS sequence"/>
</dbReference>
<feature type="domain" description="L-lysine epsilon oxidase C-terminal" evidence="3">
    <location>
        <begin position="737"/>
        <end position="888"/>
    </location>
</feature>
<feature type="region of interest" description="Disordered" evidence="1">
    <location>
        <begin position="332"/>
        <end position="360"/>
    </location>
</feature>
<proteinExistence type="predicted"/>
<evidence type="ECO:0000259" key="2">
    <source>
        <dbReference type="Pfam" id="PF17990"/>
    </source>
</evidence>
<comment type="caution">
    <text evidence="4">The sequence shown here is derived from an EMBL/GenBank/DDBJ whole genome shotgun (WGS) entry which is preliminary data.</text>
</comment>
<dbReference type="CDD" id="cd14731">
    <property type="entry name" value="LodA_like_1"/>
    <property type="match status" value="1"/>
</dbReference>
<dbReference type="GO" id="GO:0020037">
    <property type="term" value="F:heme binding"/>
    <property type="evidence" value="ECO:0007669"/>
    <property type="project" value="InterPro"/>
</dbReference>
<name>A0A3N0FVK8_9GAMM</name>